<dbReference type="PANTHER" id="PTHR43543:SF1">
    <property type="entry name" value="MALONIC SEMIALDEHYDE REDUCTASE RUTE-RELATED"/>
    <property type="match status" value="1"/>
</dbReference>
<dbReference type="GO" id="GO:0016491">
    <property type="term" value="F:oxidoreductase activity"/>
    <property type="evidence" value="ECO:0007669"/>
    <property type="project" value="InterPro"/>
</dbReference>
<dbReference type="NCBIfam" id="NF047509">
    <property type="entry name" value="Rv3131_FMN_oxido"/>
    <property type="match status" value="1"/>
</dbReference>
<gene>
    <name evidence="1" type="ORF">E4665_06735</name>
</gene>
<comment type="caution">
    <text evidence="1">The sequence shown here is derived from an EMBL/GenBank/DDBJ whole genome shotgun (WGS) entry which is preliminary data.</text>
</comment>
<name>A0A4Z0GPA5_9BACL</name>
<dbReference type="EMBL" id="SRJD01000005">
    <property type="protein sequence ID" value="TGA99010.1"/>
    <property type="molecule type" value="Genomic_DNA"/>
</dbReference>
<protein>
    <recommendedName>
        <fullName evidence="3">Nitroreductase domain-containing protein</fullName>
    </recommendedName>
</protein>
<organism evidence="1 2">
    <name type="scientific">Sporolactobacillus shoreae</name>
    <dbReference type="NCBI Taxonomy" id="1465501"/>
    <lineage>
        <taxon>Bacteria</taxon>
        <taxon>Bacillati</taxon>
        <taxon>Bacillota</taxon>
        <taxon>Bacilli</taxon>
        <taxon>Bacillales</taxon>
        <taxon>Sporolactobacillaceae</taxon>
        <taxon>Sporolactobacillus</taxon>
    </lineage>
</organism>
<dbReference type="OrthoDB" id="5149792at2"/>
<evidence type="ECO:0000313" key="2">
    <source>
        <dbReference type="Proteomes" id="UP000298347"/>
    </source>
</evidence>
<dbReference type="RefSeq" id="WP_135348030.1">
    <property type="nucleotide sequence ID" value="NZ_SRJD01000005.1"/>
</dbReference>
<proteinExistence type="predicted"/>
<evidence type="ECO:0000313" key="1">
    <source>
        <dbReference type="EMBL" id="TGA99010.1"/>
    </source>
</evidence>
<accession>A0A4Z0GPA5</accession>
<evidence type="ECO:0008006" key="3">
    <source>
        <dbReference type="Google" id="ProtNLM"/>
    </source>
</evidence>
<sequence length="400" mass="45075">MKKRGVKKTVLYTLISLLAVLILVLSVLFLASGVFQPKKYLEPWDKNYAQKFEDPRIRLSAYGLLAANGHNMQPWKIRLDQNNPMVFYLFADSSRMTPQVDPDSRQMMVTQGTFLDYVEVAGQEIGYQPDIAFFPDGLYDEKHLAESMNVKPVAKITLRKTVPRHTPLFNALYLPDTNRAPYKPEKLTGQQLSLLHQNLPEDQNLSVKVYQDKENISRLGKLAMEGAVIESGVSRVMAESGAIFRSNEYQKNKYRYGFSVEGQGMSGIMAQLTQGLVTLFPSMNSGKSASDLFIKSTQDSVNGTPAYAMILTKDNSRVNQVKSGMLYSRLTLTAHQLGLVCQPLSQVLEEYPEMSQAYKRIHEQYAPDGGTIQMLVRIGRPTQSVPVTMRRDVMDLIVKK</sequence>
<dbReference type="InterPro" id="IPR000415">
    <property type="entry name" value="Nitroreductase-like"/>
</dbReference>
<dbReference type="Proteomes" id="UP000298347">
    <property type="component" value="Unassembled WGS sequence"/>
</dbReference>
<dbReference type="Gene3D" id="3.40.109.10">
    <property type="entry name" value="NADH Oxidase"/>
    <property type="match status" value="1"/>
</dbReference>
<dbReference type="AlphaFoldDB" id="A0A4Z0GPA5"/>
<reference evidence="1 2" key="1">
    <citation type="journal article" date="2015" name="Int. J. Syst. Evol. Microbiol.">
        <title>Sporolactobacillus shoreae sp. nov. and Sporolactobacillus spathodeae sp. nov., two spore-forming lactic acid bacteria isolated from tree barks in Thailand.</title>
        <authorList>
            <person name="Thamacharoensuk T."/>
            <person name="Kitahara M."/>
            <person name="Ohkuma M."/>
            <person name="Thongchul N."/>
            <person name="Tanasupawat S."/>
        </authorList>
    </citation>
    <scope>NUCLEOTIDE SEQUENCE [LARGE SCALE GENOMIC DNA]</scope>
    <source>
        <strain evidence="1 2">BK92</strain>
    </source>
</reference>
<dbReference type="SUPFAM" id="SSF55469">
    <property type="entry name" value="FMN-dependent nitroreductase-like"/>
    <property type="match status" value="1"/>
</dbReference>
<dbReference type="PANTHER" id="PTHR43543">
    <property type="entry name" value="MALONIC SEMIALDEHYDE REDUCTASE RUTE-RELATED"/>
    <property type="match status" value="1"/>
</dbReference>
<dbReference type="InterPro" id="IPR050461">
    <property type="entry name" value="Nitroreductase_HadB/RutE"/>
</dbReference>
<keyword evidence="2" id="KW-1185">Reference proteome</keyword>